<feature type="region of interest" description="Disordered" evidence="1">
    <location>
        <begin position="445"/>
        <end position="470"/>
    </location>
</feature>
<feature type="region of interest" description="Disordered" evidence="1">
    <location>
        <begin position="270"/>
        <end position="305"/>
    </location>
</feature>
<comment type="caution">
    <text evidence="2">The sequence shown here is derived from an EMBL/GenBank/DDBJ whole genome shotgun (WGS) entry which is preliminary data.</text>
</comment>
<sequence>MLSRGTSSASQRPRRAKSSPSVRPGSITPMASSTNDAEATHQQALTAANLAFERANEREMAKKAPSGQDSTSIANNDGGPRLGRKQSVRFTGPTAIPSRNRSITRREAPGSKTSHHPYESQMQSQSHNIEPSISSNERTSIALAQPIGEFGENDNASVPSSYRRLRKSKSMFSPGKTPSAVFSDGIPYSGRHFHRHSLQSSNAYHEPLRPPDPRLRKSYSFLRGVTDRISTSNRQYVTSDAAVQLARDQYLRQLEQQRLKEQPSFLGLGNRRRSQKAFRRTVRTNSTNSYGSAIASPSASMKPPKIKDLNHRVRSLSQTIKKKIKWVFKRSPNTEDTIPVQQIKASHPHYGDYISTSDGKEQRYPPVPEPDAELLFRVGSRESVTYTAPVFVDKSARPGSIRSAHSDDDESNGKSRVTSWTDSTAANTINIPQTLEKKRLSIIKEDGGPHQPSFSAHQHEGTSDGYASFHQPVRQSNAGRVSGPIDTQRMFSALQKKIDENNREAALDDSESGTDTNSDHQKARPSTQPPRRTSSIREGAKAKSRSLSRSRGANISTSVIFSPSVMESFNDNFYQHESQSTHRKHQQQDFSDLQKDLTPQQVAEMNEHGTPPAKRPLREVKSAFFPPSMRIERSNPSPYRRVMQSSGEIEAGSQSPVNIGDRPRSDGPPCAVTTRLRNGSVTGSDSIYSRSSGGGTPKIIRSSMSLALSESSGEAGTAIIMTGHPGNNEQSAHPVVIQDGYSSVASSGNWRNFMATQVASLEDYGTRQEQTDDTYPVRDSGHRREKAQVNSDEVTIGRLQSPADILNQPLAIIQGHSKSQQASKHKVSHSLGDRSPLMSIDPSSNAGNVKQNENVPLSRGSEHLRRTSNVENERRPTNCVHEPPGGLPQQKSHSSLKMQTEQRNSPTTANARYSPERAERLRRLKSSSGTSLGKPFSQNENQASCHTPSGEKGHESDGPDMGSNVPQNQAGNNHKLVDSFLKGRRSVMRISEESGTNAAFL</sequence>
<reference evidence="2" key="1">
    <citation type="submission" date="2021-03" db="EMBL/GenBank/DDBJ databases">
        <authorList>
            <person name="Tagirdzhanova G."/>
        </authorList>
    </citation>
    <scope>NUCLEOTIDE SEQUENCE</scope>
</reference>
<feature type="compositionally biased region" description="Polar residues" evidence="1">
    <location>
        <begin position="283"/>
        <end position="299"/>
    </location>
</feature>
<feature type="compositionally biased region" description="Polar residues" evidence="1">
    <location>
        <begin position="841"/>
        <end position="855"/>
    </location>
</feature>
<feature type="region of interest" description="Disordered" evidence="1">
    <location>
        <begin position="1"/>
        <end position="134"/>
    </location>
</feature>
<evidence type="ECO:0000313" key="2">
    <source>
        <dbReference type="EMBL" id="CAF9907751.1"/>
    </source>
</evidence>
<feature type="compositionally biased region" description="Polar residues" evidence="1">
    <location>
        <begin position="120"/>
        <end position="134"/>
    </location>
</feature>
<feature type="region of interest" description="Disordered" evidence="1">
    <location>
        <begin position="398"/>
        <end position="433"/>
    </location>
</feature>
<dbReference type="Proteomes" id="UP000664203">
    <property type="component" value="Unassembled WGS sequence"/>
</dbReference>
<feature type="region of interest" description="Disordered" evidence="1">
    <location>
        <begin position="764"/>
        <end position="796"/>
    </location>
</feature>
<feature type="compositionally biased region" description="Polar residues" evidence="1">
    <location>
        <begin position="889"/>
        <end position="911"/>
    </location>
</feature>
<proteinExistence type="predicted"/>
<evidence type="ECO:0000313" key="3">
    <source>
        <dbReference type="Proteomes" id="UP000664203"/>
    </source>
</evidence>
<evidence type="ECO:0000256" key="1">
    <source>
        <dbReference type="SAM" id="MobiDB-lite"/>
    </source>
</evidence>
<dbReference type="EMBL" id="CAJPDR010000024">
    <property type="protein sequence ID" value="CAF9907751.1"/>
    <property type="molecule type" value="Genomic_DNA"/>
</dbReference>
<gene>
    <name evidence="2" type="ORF">ALECFALPRED_003855</name>
</gene>
<feature type="compositionally biased region" description="Polar residues" evidence="1">
    <location>
        <begin position="414"/>
        <end position="433"/>
    </location>
</feature>
<feature type="region of interest" description="Disordered" evidence="1">
    <location>
        <begin position="646"/>
        <end position="696"/>
    </location>
</feature>
<dbReference type="AlphaFoldDB" id="A0A8H3EIG9"/>
<dbReference type="OrthoDB" id="9975114at2759"/>
<feature type="compositionally biased region" description="Basic residues" evidence="1">
    <location>
        <begin position="270"/>
        <end position="282"/>
    </location>
</feature>
<organism evidence="2 3">
    <name type="scientific">Alectoria fallacina</name>
    <dbReference type="NCBI Taxonomy" id="1903189"/>
    <lineage>
        <taxon>Eukaryota</taxon>
        <taxon>Fungi</taxon>
        <taxon>Dikarya</taxon>
        <taxon>Ascomycota</taxon>
        <taxon>Pezizomycotina</taxon>
        <taxon>Lecanoromycetes</taxon>
        <taxon>OSLEUM clade</taxon>
        <taxon>Lecanoromycetidae</taxon>
        <taxon>Lecanorales</taxon>
        <taxon>Lecanorineae</taxon>
        <taxon>Parmeliaceae</taxon>
        <taxon>Alectoria</taxon>
    </lineage>
</organism>
<feature type="region of interest" description="Disordered" evidence="1">
    <location>
        <begin position="503"/>
        <end position="551"/>
    </location>
</feature>
<feature type="compositionally biased region" description="Polar residues" evidence="1">
    <location>
        <begin position="646"/>
        <end position="657"/>
    </location>
</feature>
<protein>
    <submittedName>
        <fullName evidence="2">Uncharacterized protein</fullName>
    </submittedName>
</protein>
<name>A0A8H3EIG9_9LECA</name>
<feature type="compositionally biased region" description="Polar residues" evidence="1">
    <location>
        <begin position="524"/>
        <end position="533"/>
    </location>
</feature>
<feature type="compositionally biased region" description="Basic and acidic residues" evidence="1">
    <location>
        <begin position="764"/>
        <end position="782"/>
    </location>
</feature>
<accession>A0A8H3EIG9</accession>
<feature type="compositionally biased region" description="Polar residues" evidence="1">
    <location>
        <begin position="29"/>
        <end position="46"/>
    </location>
</feature>
<keyword evidence="3" id="KW-1185">Reference proteome</keyword>
<feature type="compositionally biased region" description="Polar residues" evidence="1">
    <location>
        <begin position="675"/>
        <end position="691"/>
    </location>
</feature>
<feature type="compositionally biased region" description="Polar residues" evidence="1">
    <location>
        <begin position="1"/>
        <end position="11"/>
    </location>
</feature>
<feature type="compositionally biased region" description="Polar residues" evidence="1">
    <location>
        <begin position="926"/>
        <end position="947"/>
    </location>
</feature>
<feature type="region of interest" description="Disordered" evidence="1">
    <location>
        <begin position="816"/>
        <end position="973"/>
    </location>
</feature>